<dbReference type="GeneID" id="101461666"/>
<organism evidence="2">
    <name type="scientific">Ceratitis capitata</name>
    <name type="common">Mediterranean fruit fly</name>
    <name type="synonym">Tephritis capitata</name>
    <dbReference type="NCBI Taxonomy" id="7213"/>
    <lineage>
        <taxon>Eukaryota</taxon>
        <taxon>Metazoa</taxon>
        <taxon>Ecdysozoa</taxon>
        <taxon>Arthropoda</taxon>
        <taxon>Hexapoda</taxon>
        <taxon>Insecta</taxon>
        <taxon>Pterygota</taxon>
        <taxon>Neoptera</taxon>
        <taxon>Endopterygota</taxon>
        <taxon>Diptera</taxon>
        <taxon>Brachycera</taxon>
        <taxon>Muscomorpha</taxon>
        <taxon>Tephritoidea</taxon>
        <taxon>Tephritidae</taxon>
        <taxon>Ceratitis</taxon>
        <taxon>Ceratitis</taxon>
    </lineage>
</organism>
<dbReference type="KEGG" id="ccat:101461666"/>
<dbReference type="OrthoDB" id="5803015at2759"/>
<evidence type="ECO:0000313" key="2">
    <source>
        <dbReference type="EMBL" id="JAB93894.1"/>
    </source>
</evidence>
<reference evidence="2" key="1">
    <citation type="submission" date="2013-07" db="EMBL/GenBank/DDBJ databases">
        <authorList>
            <person name="Geib S."/>
        </authorList>
    </citation>
    <scope>NUCLEOTIDE SEQUENCE</scope>
</reference>
<name>W8BXD9_CERCA</name>
<dbReference type="EMBL" id="GAMC01012661">
    <property type="protein sequence ID" value="JAB93894.1"/>
    <property type="molecule type" value="mRNA"/>
</dbReference>
<evidence type="ECO:0000256" key="1">
    <source>
        <dbReference type="SAM" id="MobiDB-lite"/>
    </source>
</evidence>
<feature type="compositionally biased region" description="Polar residues" evidence="1">
    <location>
        <begin position="139"/>
        <end position="150"/>
    </location>
</feature>
<reference evidence="2" key="2">
    <citation type="journal article" date="2014" name="BMC Genomics">
        <title>A genomic perspective to assessing quality of mass-reared SIT flies used in Mediterranean fruit fly (Ceratitis capitata) eradication in California.</title>
        <authorList>
            <person name="Calla B."/>
            <person name="Hall B."/>
            <person name="Hou S."/>
            <person name="Geib S.M."/>
        </authorList>
    </citation>
    <scope>NUCLEOTIDE SEQUENCE</scope>
</reference>
<dbReference type="AlphaFoldDB" id="W8BXD9"/>
<sequence length="218" mass="24992">MAENDKKDDILEKKLQFIQKVYENREILFGAYSDKIIRSVKIEKWKELAELAKTLCLMRAHKNHTYCRDTLWQNMKKAALAKVENPKKTSVNMTEGDQLVLKIISEELPSSADNEMSSALNFVTTKYLNESTTNQSLLFSPNNDLSSTSHIPAGPGKRKRTATEDGISKIAEKEQHLLIEHLKLQNYKTKLEILKLETELNLPRSQYTKSFVCDEGDK</sequence>
<accession>W8BXD9</accession>
<dbReference type="RefSeq" id="XP_004521011.1">
    <property type="nucleotide sequence ID" value="XM_004520954.3"/>
</dbReference>
<feature type="region of interest" description="Disordered" evidence="1">
    <location>
        <begin position="139"/>
        <end position="163"/>
    </location>
</feature>
<proteinExistence type="evidence at transcript level"/>
<protein>
    <recommendedName>
        <fullName evidence="3">Regulatory protein zeste</fullName>
    </recommendedName>
</protein>
<evidence type="ECO:0008006" key="3">
    <source>
        <dbReference type="Google" id="ProtNLM"/>
    </source>
</evidence>